<sequence length="104" mass="10898">AAQEQQRNHSRQQQPKAAAGTSAEHRKEEKSRTNLVGSGEVDTGVPVASAPAQKPLPQPLHPPSAAAQQSAANKPIIAEEGGDDGYEACPDLTPQELQRIAAQS</sequence>
<dbReference type="AlphaFoldDB" id="A0A368FK91"/>
<evidence type="ECO:0000313" key="2">
    <source>
        <dbReference type="EMBL" id="RCN31948.1"/>
    </source>
</evidence>
<dbReference type="EMBL" id="JOJR01001187">
    <property type="protein sequence ID" value="RCN31948.1"/>
    <property type="molecule type" value="Genomic_DNA"/>
</dbReference>
<proteinExistence type="predicted"/>
<accession>A0A368FK91</accession>
<feature type="compositionally biased region" description="Low complexity" evidence="1">
    <location>
        <begin position="63"/>
        <end position="72"/>
    </location>
</feature>
<evidence type="ECO:0000313" key="3">
    <source>
        <dbReference type="Proteomes" id="UP000252519"/>
    </source>
</evidence>
<dbReference type="OrthoDB" id="5874467at2759"/>
<feature type="region of interest" description="Disordered" evidence="1">
    <location>
        <begin position="1"/>
        <end position="90"/>
    </location>
</feature>
<dbReference type="Proteomes" id="UP000252519">
    <property type="component" value="Unassembled WGS sequence"/>
</dbReference>
<comment type="caution">
    <text evidence="2">The sequence shown here is derived from an EMBL/GenBank/DDBJ whole genome shotgun (WGS) entry which is preliminary data.</text>
</comment>
<feature type="non-terminal residue" evidence="2">
    <location>
        <position position="1"/>
    </location>
</feature>
<evidence type="ECO:0000256" key="1">
    <source>
        <dbReference type="SAM" id="MobiDB-lite"/>
    </source>
</evidence>
<name>A0A368FK91_ANCCA</name>
<keyword evidence="3" id="KW-1185">Reference proteome</keyword>
<organism evidence="2 3">
    <name type="scientific">Ancylostoma caninum</name>
    <name type="common">Dog hookworm</name>
    <dbReference type="NCBI Taxonomy" id="29170"/>
    <lineage>
        <taxon>Eukaryota</taxon>
        <taxon>Metazoa</taxon>
        <taxon>Ecdysozoa</taxon>
        <taxon>Nematoda</taxon>
        <taxon>Chromadorea</taxon>
        <taxon>Rhabditida</taxon>
        <taxon>Rhabditina</taxon>
        <taxon>Rhabditomorpha</taxon>
        <taxon>Strongyloidea</taxon>
        <taxon>Ancylostomatidae</taxon>
        <taxon>Ancylostomatinae</taxon>
        <taxon>Ancylostoma</taxon>
    </lineage>
</organism>
<feature type="compositionally biased region" description="Basic and acidic residues" evidence="1">
    <location>
        <begin position="23"/>
        <end position="32"/>
    </location>
</feature>
<reference evidence="2 3" key="1">
    <citation type="submission" date="2014-10" db="EMBL/GenBank/DDBJ databases">
        <title>Draft genome of the hookworm Ancylostoma caninum.</title>
        <authorList>
            <person name="Mitreva M."/>
        </authorList>
    </citation>
    <scope>NUCLEOTIDE SEQUENCE [LARGE SCALE GENOMIC DNA]</scope>
    <source>
        <strain evidence="2 3">Baltimore</strain>
    </source>
</reference>
<protein>
    <submittedName>
        <fullName evidence="2">Uncharacterized protein</fullName>
    </submittedName>
</protein>
<gene>
    <name evidence="2" type="ORF">ANCCAN_22251</name>
</gene>